<sequence length="115" mass="13055">MDTEADVEWNGLMDIEAVQKTLNRSRASIYRYANTDATALNPPYNPSLLNPELRLHKDDVLLFHPNEVARFAKDVLKIKHVTIEVREAPPTPTQELLQAILAELQSIHALLKEQS</sequence>
<proteinExistence type="predicted"/>
<name>A0A2T1EB60_9CYAN</name>
<dbReference type="Proteomes" id="UP000239576">
    <property type="component" value="Unassembled WGS sequence"/>
</dbReference>
<comment type="caution">
    <text evidence="1">The sequence shown here is derived from an EMBL/GenBank/DDBJ whole genome shotgun (WGS) entry which is preliminary data.</text>
</comment>
<gene>
    <name evidence="1" type="ORF">C7B82_10300</name>
</gene>
<reference evidence="1 2" key="2">
    <citation type="submission" date="2018-03" db="EMBL/GenBank/DDBJ databases">
        <title>The ancient ancestry and fast evolution of plastids.</title>
        <authorList>
            <person name="Moore K.R."/>
            <person name="Magnabosco C."/>
            <person name="Momper L."/>
            <person name="Gold D.A."/>
            <person name="Bosak T."/>
            <person name="Fournier G.P."/>
        </authorList>
    </citation>
    <scope>NUCLEOTIDE SEQUENCE [LARGE SCALE GENOMIC DNA]</scope>
    <source>
        <strain evidence="1 2">ULC18</strain>
    </source>
</reference>
<protein>
    <submittedName>
        <fullName evidence="1">Resolvase</fullName>
    </submittedName>
</protein>
<dbReference type="AlphaFoldDB" id="A0A2T1EB60"/>
<evidence type="ECO:0000313" key="2">
    <source>
        <dbReference type="Proteomes" id="UP000239576"/>
    </source>
</evidence>
<accession>A0A2T1EB60</accession>
<reference evidence="2" key="1">
    <citation type="submission" date="2018-02" db="EMBL/GenBank/DDBJ databases">
        <authorList>
            <person name="Moore K."/>
            <person name="Momper L."/>
        </authorList>
    </citation>
    <scope>NUCLEOTIDE SEQUENCE [LARGE SCALE GENOMIC DNA]</scope>
    <source>
        <strain evidence="2">ULC18</strain>
    </source>
</reference>
<dbReference type="OrthoDB" id="572723at2"/>
<evidence type="ECO:0000313" key="1">
    <source>
        <dbReference type="EMBL" id="PSB29933.1"/>
    </source>
</evidence>
<dbReference type="RefSeq" id="WP_106256214.1">
    <property type="nucleotide sequence ID" value="NZ_CAWNSW010000007.1"/>
</dbReference>
<keyword evidence="2" id="KW-1185">Reference proteome</keyword>
<organism evidence="1 2">
    <name type="scientific">Stenomitos frigidus ULC18</name>
    <dbReference type="NCBI Taxonomy" id="2107698"/>
    <lineage>
        <taxon>Bacteria</taxon>
        <taxon>Bacillati</taxon>
        <taxon>Cyanobacteriota</taxon>
        <taxon>Cyanophyceae</taxon>
        <taxon>Leptolyngbyales</taxon>
        <taxon>Leptolyngbyaceae</taxon>
        <taxon>Stenomitos</taxon>
    </lineage>
</organism>
<dbReference type="EMBL" id="PVWK01000057">
    <property type="protein sequence ID" value="PSB29933.1"/>
    <property type="molecule type" value="Genomic_DNA"/>
</dbReference>